<feature type="domain" description="Ig-like" evidence="4">
    <location>
        <begin position="157"/>
        <end position="262"/>
    </location>
</feature>
<dbReference type="PROSITE" id="PS50835">
    <property type="entry name" value="IG_LIKE"/>
    <property type="match status" value="2"/>
</dbReference>
<dbReference type="Pfam" id="PF07654">
    <property type="entry name" value="C1-set"/>
    <property type="match status" value="1"/>
</dbReference>
<organism evidence="5 6">
    <name type="scientific">Cyprinodon variegatus</name>
    <name type="common">Sheepshead minnow</name>
    <dbReference type="NCBI Taxonomy" id="28743"/>
    <lineage>
        <taxon>Eukaryota</taxon>
        <taxon>Metazoa</taxon>
        <taxon>Chordata</taxon>
        <taxon>Craniata</taxon>
        <taxon>Vertebrata</taxon>
        <taxon>Euteleostomi</taxon>
        <taxon>Actinopterygii</taxon>
        <taxon>Neopterygii</taxon>
        <taxon>Teleostei</taxon>
        <taxon>Neoteleostei</taxon>
        <taxon>Acanthomorphata</taxon>
        <taxon>Ovalentaria</taxon>
        <taxon>Atherinomorphae</taxon>
        <taxon>Cyprinodontiformes</taxon>
        <taxon>Cyprinodontidae</taxon>
        <taxon>Cyprinodon</taxon>
    </lineage>
</organism>
<dbReference type="SUPFAM" id="SSF48726">
    <property type="entry name" value="Immunoglobulin"/>
    <property type="match status" value="2"/>
</dbReference>
<evidence type="ECO:0000256" key="1">
    <source>
        <dbReference type="ARBA" id="ARBA00023319"/>
    </source>
</evidence>
<keyword evidence="2" id="KW-0472">Membrane</keyword>
<dbReference type="KEGG" id="cvg:107094343"/>
<dbReference type="Ensembl" id="ENSCVAT00000029889.1">
    <property type="protein sequence ID" value="ENSCVAP00000011307.1"/>
    <property type="gene ID" value="ENSCVAG00000013554.1"/>
</dbReference>
<keyword evidence="6" id="KW-1185">Reference proteome</keyword>
<dbReference type="InterPro" id="IPR003006">
    <property type="entry name" value="Ig/MHC_CS"/>
</dbReference>
<dbReference type="SMART" id="SM00407">
    <property type="entry name" value="IGc1"/>
    <property type="match status" value="1"/>
</dbReference>
<keyword evidence="3" id="KW-0732">Signal</keyword>
<dbReference type="InterPro" id="IPR050380">
    <property type="entry name" value="Immune_Resp_Modulators"/>
</dbReference>
<evidence type="ECO:0000256" key="2">
    <source>
        <dbReference type="SAM" id="Phobius"/>
    </source>
</evidence>
<keyword evidence="2" id="KW-0812">Transmembrane</keyword>
<dbReference type="InterPro" id="IPR013783">
    <property type="entry name" value="Ig-like_fold"/>
</dbReference>
<feature type="signal peptide" evidence="3">
    <location>
        <begin position="1"/>
        <end position="21"/>
    </location>
</feature>
<dbReference type="InterPro" id="IPR036179">
    <property type="entry name" value="Ig-like_dom_sf"/>
</dbReference>
<keyword evidence="1" id="KW-0393">Immunoglobulin domain</keyword>
<dbReference type="InterPro" id="IPR007110">
    <property type="entry name" value="Ig-like_dom"/>
</dbReference>
<dbReference type="GeneID" id="107094343"/>
<dbReference type="STRING" id="28743.ENSCVAP00000011307"/>
<dbReference type="CTD" id="559844"/>
<dbReference type="PROSITE" id="PS00290">
    <property type="entry name" value="IG_MHC"/>
    <property type="match status" value="1"/>
</dbReference>
<dbReference type="PANTHER" id="PTHR23411">
    <property type="entry name" value="TAPASIN"/>
    <property type="match status" value="1"/>
</dbReference>
<feature type="transmembrane region" description="Helical" evidence="2">
    <location>
        <begin position="398"/>
        <end position="419"/>
    </location>
</feature>
<reference evidence="5" key="1">
    <citation type="submission" date="2025-08" db="UniProtKB">
        <authorList>
            <consortium name="Ensembl"/>
        </authorList>
    </citation>
    <scope>IDENTIFICATION</scope>
</reference>
<reference evidence="5" key="2">
    <citation type="submission" date="2025-09" db="UniProtKB">
        <authorList>
            <consortium name="Ensembl"/>
        </authorList>
    </citation>
    <scope>IDENTIFICATION</scope>
</reference>
<keyword evidence="2" id="KW-1133">Transmembrane helix</keyword>
<dbReference type="InterPro" id="IPR003597">
    <property type="entry name" value="Ig_C1-set"/>
</dbReference>
<evidence type="ECO:0000256" key="3">
    <source>
        <dbReference type="SAM" id="SignalP"/>
    </source>
</evidence>
<dbReference type="Proteomes" id="UP000265020">
    <property type="component" value="Unassembled WGS sequence"/>
</dbReference>
<feature type="domain" description="Ig-like" evidence="4">
    <location>
        <begin position="281"/>
        <end position="390"/>
    </location>
</feature>
<dbReference type="OMA" id="NRWFTCT"/>
<dbReference type="GeneTree" id="ENSGT00940000165285"/>
<evidence type="ECO:0000313" key="5">
    <source>
        <dbReference type="Ensembl" id="ENSCVAP00000011307.1"/>
    </source>
</evidence>
<protein>
    <submittedName>
        <fullName evidence="5">Dehydrogenase/reductase (SDR family) member 13b.2</fullName>
    </submittedName>
</protein>
<proteinExistence type="predicted"/>
<dbReference type="AlphaFoldDB" id="A0A3Q2CZF1"/>
<dbReference type="OrthoDB" id="354769at2759"/>
<sequence length="430" mass="48318">MGLLLLLGAFICCFMLNSVTCVHQIQWLPCQFTDEHVSLNAEGLVDTQLIHREAMLQFGQKGDAPVNPQAITFLITGSRLDLRKYLDGVETEQLECELRRYSTEGIHVHWPSQEAKDYNRWFTCTIKQDKGLFTVTGFLRHPSDQPPPGQQDYRSWPAIADSEILTTSVAMVTKTQTPSVKATLSSQQRLHCQFGIDHRGANVTVEWHWQQRGERKKLFSHSSRTRQSHGSGVGLKGLAGGDATYTLPFTKMSSEGTYICSVVVNPLLGSQDVVLQVEEPPRVSLNVGPVLSLSDGEDQKIVCEAENYYPLDVEINWYEQDPAVAGQRVGAPLPKMMQNVLLSSHKHNQDMTYSVSAFFYLQASPKASGRQFTCSVSHKSLRLPIKKSFILKVQEPSLMWVGILVVFLLIILGVLILYLHSAKKKQRRLY</sequence>
<feature type="chain" id="PRO_5018734517" evidence="3">
    <location>
        <begin position="22"/>
        <end position="430"/>
    </location>
</feature>
<dbReference type="Gene3D" id="2.60.40.10">
    <property type="entry name" value="Immunoglobulins"/>
    <property type="match status" value="3"/>
</dbReference>
<dbReference type="RefSeq" id="XP_015245384.1">
    <property type="nucleotide sequence ID" value="XM_015389898.1"/>
</dbReference>
<name>A0A3Q2CZF1_CYPVA</name>
<evidence type="ECO:0000313" key="6">
    <source>
        <dbReference type="Proteomes" id="UP000265020"/>
    </source>
</evidence>
<accession>A0A3Q2CZF1</accession>
<evidence type="ECO:0000259" key="4">
    <source>
        <dbReference type="PROSITE" id="PS50835"/>
    </source>
</evidence>